<accession>A0AAE1E3Y6</accession>
<keyword evidence="3" id="KW-1185">Reference proteome</keyword>
<protein>
    <submittedName>
        <fullName evidence="2">Uncharacterized protein</fullName>
    </submittedName>
</protein>
<organism evidence="2 3">
    <name type="scientific">Elysia crispata</name>
    <name type="common">lettuce slug</name>
    <dbReference type="NCBI Taxonomy" id="231223"/>
    <lineage>
        <taxon>Eukaryota</taxon>
        <taxon>Metazoa</taxon>
        <taxon>Spiralia</taxon>
        <taxon>Lophotrochozoa</taxon>
        <taxon>Mollusca</taxon>
        <taxon>Gastropoda</taxon>
        <taxon>Heterobranchia</taxon>
        <taxon>Euthyneura</taxon>
        <taxon>Panpulmonata</taxon>
        <taxon>Sacoglossa</taxon>
        <taxon>Placobranchoidea</taxon>
        <taxon>Plakobranchidae</taxon>
        <taxon>Elysia</taxon>
    </lineage>
</organism>
<feature type="compositionally biased region" description="Basic and acidic residues" evidence="1">
    <location>
        <begin position="1"/>
        <end position="11"/>
    </location>
</feature>
<dbReference type="Proteomes" id="UP001283361">
    <property type="component" value="Unassembled WGS sequence"/>
</dbReference>
<reference evidence="2" key="1">
    <citation type="journal article" date="2023" name="G3 (Bethesda)">
        <title>A reference genome for the long-term kleptoplast-retaining sea slug Elysia crispata morphotype clarki.</title>
        <authorList>
            <person name="Eastman K.E."/>
            <person name="Pendleton A.L."/>
            <person name="Shaikh M.A."/>
            <person name="Suttiyut T."/>
            <person name="Ogas R."/>
            <person name="Tomko P."/>
            <person name="Gavelis G."/>
            <person name="Widhalm J.R."/>
            <person name="Wisecaver J.H."/>
        </authorList>
    </citation>
    <scope>NUCLEOTIDE SEQUENCE</scope>
    <source>
        <strain evidence="2">ECLA1</strain>
    </source>
</reference>
<feature type="compositionally biased region" description="Basic and acidic residues" evidence="1">
    <location>
        <begin position="203"/>
        <end position="214"/>
    </location>
</feature>
<feature type="region of interest" description="Disordered" evidence="1">
    <location>
        <begin position="192"/>
        <end position="217"/>
    </location>
</feature>
<gene>
    <name evidence="2" type="ORF">RRG08_030210</name>
</gene>
<dbReference type="AlphaFoldDB" id="A0AAE1E3Y6"/>
<evidence type="ECO:0000313" key="2">
    <source>
        <dbReference type="EMBL" id="KAK3793127.1"/>
    </source>
</evidence>
<feature type="compositionally biased region" description="Basic and acidic residues" evidence="1">
    <location>
        <begin position="53"/>
        <end position="65"/>
    </location>
</feature>
<name>A0AAE1E3Y6_9GAST</name>
<proteinExistence type="predicted"/>
<evidence type="ECO:0000313" key="3">
    <source>
        <dbReference type="Proteomes" id="UP001283361"/>
    </source>
</evidence>
<sequence length="243" mass="27347">MATTEKTDRRQSTASQPADYQYLNHEPNSKLCDAEQTYNYLSLRSTALGLTRENPRNTEIEEGDKKKKRSRSGQLYQLRESPEPEGKILDLGGWPTGRPEIIGYQTHWRPGDGQAPSSQVCQSRLPVDEAEIFVARWSSTVITGLPVDEVDPISYLPDHSDSREVSPRTLTALSAPAQALFLTNVHAGYTQQMRSQSETETELLDHSDSREVSSRKLTGSQRCPAQALFLTNVHAGYFRRFFD</sequence>
<dbReference type="EMBL" id="JAWDGP010001279">
    <property type="protein sequence ID" value="KAK3793127.1"/>
    <property type="molecule type" value="Genomic_DNA"/>
</dbReference>
<feature type="region of interest" description="Disordered" evidence="1">
    <location>
        <begin position="48"/>
        <end position="87"/>
    </location>
</feature>
<comment type="caution">
    <text evidence="2">The sequence shown here is derived from an EMBL/GenBank/DDBJ whole genome shotgun (WGS) entry which is preliminary data.</text>
</comment>
<evidence type="ECO:0000256" key="1">
    <source>
        <dbReference type="SAM" id="MobiDB-lite"/>
    </source>
</evidence>
<feature type="region of interest" description="Disordered" evidence="1">
    <location>
        <begin position="1"/>
        <end position="26"/>
    </location>
</feature>